<dbReference type="AlphaFoldDB" id="A0AAD7K7J9"/>
<reference evidence="2" key="1">
    <citation type="submission" date="2023-03" db="EMBL/GenBank/DDBJ databases">
        <title>Massive genome expansion in bonnet fungi (Mycena s.s.) driven by repeated elements and novel gene families across ecological guilds.</title>
        <authorList>
            <consortium name="Lawrence Berkeley National Laboratory"/>
            <person name="Harder C.B."/>
            <person name="Miyauchi S."/>
            <person name="Viragh M."/>
            <person name="Kuo A."/>
            <person name="Thoen E."/>
            <person name="Andreopoulos B."/>
            <person name="Lu D."/>
            <person name="Skrede I."/>
            <person name="Drula E."/>
            <person name="Henrissat B."/>
            <person name="Morin E."/>
            <person name="Kohler A."/>
            <person name="Barry K."/>
            <person name="LaButti K."/>
            <person name="Morin E."/>
            <person name="Salamov A."/>
            <person name="Lipzen A."/>
            <person name="Mereny Z."/>
            <person name="Hegedus B."/>
            <person name="Baldrian P."/>
            <person name="Stursova M."/>
            <person name="Weitz H."/>
            <person name="Taylor A."/>
            <person name="Grigoriev I.V."/>
            <person name="Nagy L.G."/>
            <person name="Martin F."/>
            <person name="Kauserud H."/>
        </authorList>
    </citation>
    <scope>NUCLEOTIDE SEQUENCE</scope>
    <source>
        <strain evidence="2">CBHHK182m</strain>
    </source>
</reference>
<sequence length="413" mass="44946">MPSEIAPAARVKPKTGGESGISNSAQVPGARVIISSISHAILFYIVLTRWAGNVSSDSFFLDAPPSTSAGTKKRVKKTKTRDTAKKEEFARLRDKILDEGEVNSLDSLAKVFAELVVTMKGYKSSAPTLANWEALDAIAERLVNHHTFPRNGDDKEAFSAVVTRAVSAPVRELVARVESQAKAIISLTKTVESVKKASVLTDHSAHGTSPKSAKSFTDVTPKVASPIPHPSDEHILVRFDGEMPPLLHKEYHEILGVLNAHLASLNLPELVYTQKRPGSNSIFIVPRAKENIAVLTEHWDAWAPGVLPGGRIAPVVMYSYLQVNGVPFNAVDSLECTARSFEAENKQLGKVLSISWVNRPPSEAQVAARVARGQKPRILLISLSTLDAWFSQAKLLWYSVDFPTSEYTNAGNV</sequence>
<feature type="region of interest" description="Disordered" evidence="1">
    <location>
        <begin position="200"/>
        <end position="224"/>
    </location>
</feature>
<name>A0AAD7K7J9_9AGAR</name>
<gene>
    <name evidence="2" type="ORF">B0H16DRAFT_1711194</name>
</gene>
<accession>A0AAD7K7J9</accession>
<evidence type="ECO:0000256" key="1">
    <source>
        <dbReference type="SAM" id="MobiDB-lite"/>
    </source>
</evidence>
<feature type="compositionally biased region" description="Polar residues" evidence="1">
    <location>
        <begin position="206"/>
        <end position="218"/>
    </location>
</feature>
<keyword evidence="3" id="KW-1185">Reference proteome</keyword>
<evidence type="ECO:0000313" key="2">
    <source>
        <dbReference type="EMBL" id="KAJ7779965.1"/>
    </source>
</evidence>
<proteinExistence type="predicted"/>
<dbReference type="EMBL" id="JARKIB010000005">
    <property type="protein sequence ID" value="KAJ7779965.1"/>
    <property type="molecule type" value="Genomic_DNA"/>
</dbReference>
<comment type="caution">
    <text evidence="2">The sequence shown here is derived from an EMBL/GenBank/DDBJ whole genome shotgun (WGS) entry which is preliminary data.</text>
</comment>
<organism evidence="2 3">
    <name type="scientific">Mycena metata</name>
    <dbReference type="NCBI Taxonomy" id="1033252"/>
    <lineage>
        <taxon>Eukaryota</taxon>
        <taxon>Fungi</taxon>
        <taxon>Dikarya</taxon>
        <taxon>Basidiomycota</taxon>
        <taxon>Agaricomycotina</taxon>
        <taxon>Agaricomycetes</taxon>
        <taxon>Agaricomycetidae</taxon>
        <taxon>Agaricales</taxon>
        <taxon>Marasmiineae</taxon>
        <taxon>Mycenaceae</taxon>
        <taxon>Mycena</taxon>
    </lineage>
</organism>
<dbReference type="Proteomes" id="UP001215598">
    <property type="component" value="Unassembled WGS sequence"/>
</dbReference>
<feature type="region of interest" description="Disordered" evidence="1">
    <location>
        <begin position="1"/>
        <end position="22"/>
    </location>
</feature>
<evidence type="ECO:0000313" key="3">
    <source>
        <dbReference type="Proteomes" id="UP001215598"/>
    </source>
</evidence>
<protein>
    <submittedName>
        <fullName evidence="2">Uncharacterized protein</fullName>
    </submittedName>
</protein>